<dbReference type="EMBL" id="VEVO01000009">
    <property type="protein sequence ID" value="KAF0037663.1"/>
    <property type="molecule type" value="Genomic_DNA"/>
</dbReference>
<protein>
    <recommendedName>
        <fullName evidence="3">Nucleoredoxin-like protein 1</fullName>
    </recommendedName>
</protein>
<dbReference type="InterPro" id="IPR029520">
    <property type="entry name" value="RdCVF"/>
</dbReference>
<gene>
    <name evidence="1" type="ORF">F2P81_010537</name>
</gene>
<evidence type="ECO:0000313" key="1">
    <source>
        <dbReference type="EMBL" id="KAF0037663.1"/>
    </source>
</evidence>
<evidence type="ECO:0000313" key="2">
    <source>
        <dbReference type="Proteomes" id="UP000438429"/>
    </source>
</evidence>
<reference evidence="1 2" key="1">
    <citation type="submission" date="2019-06" db="EMBL/GenBank/DDBJ databases">
        <title>Draft genomes of female and male turbot (Scophthalmus maximus).</title>
        <authorList>
            <person name="Xu H."/>
            <person name="Xu X.-W."/>
            <person name="Shao C."/>
            <person name="Chen S."/>
        </authorList>
    </citation>
    <scope>NUCLEOTIDE SEQUENCE [LARGE SCALE GENOMIC DNA]</scope>
    <source>
        <strain evidence="1">Ysfricsl-2016a</strain>
        <tissue evidence="1">Blood</tissue>
    </source>
</reference>
<comment type="caution">
    <text evidence="1">The sequence shown here is derived from an EMBL/GenBank/DDBJ whole genome shotgun (WGS) entry which is preliminary data.</text>
</comment>
<dbReference type="GO" id="GO:0045494">
    <property type="term" value="P:photoreceptor cell maintenance"/>
    <property type="evidence" value="ECO:0007669"/>
    <property type="project" value="InterPro"/>
</dbReference>
<proteinExistence type="predicted"/>
<dbReference type="Proteomes" id="UP000438429">
    <property type="component" value="Unassembled WGS sequence"/>
</dbReference>
<sequence>MFNVEELPTVVVLRPDCSILVPNAVEEILRLGPDCYRNWQEAAELVDRNFMISEDFEGKSMRSFTDPLRRLKYKVEDGKKQEKKRGRTPIVHAARRPALPSCKQKGCRMHPALLRRTSVSDCWKKQDDILTGLRITILFFVQEIVWVTS</sequence>
<organism evidence="1 2">
    <name type="scientific">Scophthalmus maximus</name>
    <name type="common">Turbot</name>
    <name type="synonym">Psetta maxima</name>
    <dbReference type="NCBI Taxonomy" id="52904"/>
    <lineage>
        <taxon>Eukaryota</taxon>
        <taxon>Metazoa</taxon>
        <taxon>Chordata</taxon>
        <taxon>Craniata</taxon>
        <taxon>Vertebrata</taxon>
        <taxon>Euteleostomi</taxon>
        <taxon>Actinopterygii</taxon>
        <taxon>Neopterygii</taxon>
        <taxon>Teleostei</taxon>
        <taxon>Neoteleostei</taxon>
        <taxon>Acanthomorphata</taxon>
        <taxon>Carangaria</taxon>
        <taxon>Pleuronectiformes</taxon>
        <taxon>Pleuronectoidei</taxon>
        <taxon>Scophthalmidae</taxon>
        <taxon>Scophthalmus</taxon>
    </lineage>
</organism>
<dbReference type="GO" id="GO:0005739">
    <property type="term" value="C:mitochondrion"/>
    <property type="evidence" value="ECO:0007669"/>
    <property type="project" value="TreeGrafter"/>
</dbReference>
<dbReference type="PANTHER" id="PTHR47109">
    <property type="entry name" value="NUCLEOREDOXIN-LIKE PROTEIN 1"/>
    <property type="match status" value="1"/>
</dbReference>
<evidence type="ECO:0008006" key="3">
    <source>
        <dbReference type="Google" id="ProtNLM"/>
    </source>
</evidence>
<name>A0A6A4SUM7_SCOMX</name>
<dbReference type="AlphaFoldDB" id="A0A6A4SUM7"/>
<accession>A0A6A4SUM7</accession>
<dbReference type="PANTHER" id="PTHR47109:SF1">
    <property type="entry name" value="NUCLEOREDOXIN-LIKE PROTEIN 1"/>
    <property type="match status" value="1"/>
</dbReference>